<protein>
    <submittedName>
        <fullName evidence="2">Uncharacterized protein</fullName>
    </submittedName>
</protein>
<evidence type="ECO:0000313" key="3">
    <source>
        <dbReference type="Proteomes" id="UP000077623"/>
    </source>
</evidence>
<sequence>MSSALRTYVVLSTATILSTLIYRISPFVIHKTTNKEHLTSLGYQYLGNKHGFDSWKVNYSLFQKSLAKYIPEFEKVTDKKEGAYLLKKWCDKNITNSLSNADSFKLVRKHCVVNLKNVILDSPNIRTIDDASPEQRKWLLQNSNGICKSEIRELMQWCVNNFRLANIPKNYGSVTKIKGCCAIDTSSYK</sequence>
<dbReference type="Proteomes" id="UP000077623">
    <property type="component" value="Unassembled WGS sequence"/>
</dbReference>
<comment type="caution">
    <text evidence="2">The sequence shown here is derived from an EMBL/GenBank/DDBJ whole genome shotgun (WGS) entry which is preliminary data.</text>
</comment>
<proteinExistence type="predicted"/>
<organism evidence="2 3">
    <name type="scientific">Candidatus Mycoplasma haematobovis</name>
    <dbReference type="NCBI Taxonomy" id="432608"/>
    <lineage>
        <taxon>Bacteria</taxon>
        <taxon>Bacillati</taxon>
        <taxon>Mycoplasmatota</taxon>
        <taxon>Mollicutes</taxon>
        <taxon>Mycoplasmataceae</taxon>
        <taxon>Mycoplasma</taxon>
    </lineage>
</organism>
<evidence type="ECO:0000256" key="1">
    <source>
        <dbReference type="SAM" id="Phobius"/>
    </source>
</evidence>
<accession>A0A1A9QEB8</accession>
<name>A0A1A9QEB8_9MOLU</name>
<dbReference type="AlphaFoldDB" id="A0A1A9QEB8"/>
<evidence type="ECO:0000313" key="2">
    <source>
        <dbReference type="EMBL" id="OAL10049.1"/>
    </source>
</evidence>
<dbReference type="RefSeq" id="WP_187150436.1">
    <property type="nucleotide sequence ID" value="NZ_LWUJ01000012.1"/>
</dbReference>
<dbReference type="EMBL" id="LWUJ01000012">
    <property type="protein sequence ID" value="OAL10049.1"/>
    <property type="molecule type" value="Genomic_DNA"/>
</dbReference>
<keyword evidence="3" id="KW-1185">Reference proteome</keyword>
<gene>
    <name evidence="2" type="ORF">A6V39_03990</name>
</gene>
<keyword evidence="1" id="KW-1133">Transmembrane helix</keyword>
<reference evidence="3" key="1">
    <citation type="submission" date="2016-04" db="EMBL/GenBank/DDBJ databases">
        <authorList>
            <person name="Quiroz-Castaneda R.E."/>
            <person name="Martinez-Ocampo F."/>
        </authorList>
    </citation>
    <scope>NUCLEOTIDE SEQUENCE [LARGE SCALE GENOMIC DNA]</scope>
    <source>
        <strain evidence="3">INIFAP01</strain>
    </source>
</reference>
<feature type="transmembrane region" description="Helical" evidence="1">
    <location>
        <begin position="6"/>
        <end position="25"/>
    </location>
</feature>
<dbReference type="STRING" id="432608.A6V39_03990"/>
<keyword evidence="1" id="KW-0812">Transmembrane</keyword>
<keyword evidence="1" id="KW-0472">Membrane</keyword>